<sequence length="470" mass="51809">MVLGTAGGGGEAEVRRELSAVPRQADVVHWSTLCEALVSEKARAQEPSPEATQELARQALRRLSWLPEQHEAMGIRVTRLESQLQQHANVSTLDNIAAKLEKVQSDIKHLEDEGEKALDFRKDVLDQVGQLQEQRTRLQEAAERLRSDAEDVQSLREMVEHLDVSKADKALLEKGLDIKADKAELETKVSQEELQSATAQLSDMMHDLLQKMSLQDQDWQKALEKLVSDMDSKLDHMVLDPLRAQLERVWKFTKKYLCQGPPFNANSAAGFKRQLFERVKCISCDRPVTMAPRPHLVTVRKANVLVQPRPASANSYKYLARQALAREGEGSVAASQGPSTARQRWPGNMSTTSPARQLSTSSSLTTICPYGDPAAFAAENTEVDILGINGVLYKGRLCSGTTNTTVALERDFPGMKTFQLPSQQAAEKMRPAKYGSRYVSPYSCAAMWAKAPTSGGRRQDIAGGGSVAGI</sequence>
<name>A0ABM4FCK3_9AVES</name>
<dbReference type="PANTHER" id="PTHR47080">
    <property type="entry name" value="CHROMOSOME 16 OPEN READING FRAME 96"/>
    <property type="match status" value="1"/>
</dbReference>
<feature type="compositionally biased region" description="Polar residues" evidence="2">
    <location>
        <begin position="333"/>
        <end position="360"/>
    </location>
</feature>
<dbReference type="GeneID" id="106482388"/>
<feature type="domain" description="DUF4795" evidence="3">
    <location>
        <begin position="125"/>
        <end position="309"/>
    </location>
</feature>
<evidence type="ECO:0000259" key="3">
    <source>
        <dbReference type="Pfam" id="PF16043"/>
    </source>
</evidence>
<proteinExistence type="predicted"/>
<evidence type="ECO:0000256" key="1">
    <source>
        <dbReference type="SAM" id="Coils"/>
    </source>
</evidence>
<dbReference type="InterPro" id="IPR032013">
    <property type="entry name" value="DUF4795"/>
</dbReference>
<gene>
    <name evidence="5" type="primary">C16H16orf96</name>
</gene>
<reference evidence="5" key="1">
    <citation type="submission" date="2025-08" db="UniProtKB">
        <authorList>
            <consortium name="RefSeq"/>
        </authorList>
    </citation>
    <scope>IDENTIFICATION</scope>
    <source>
        <tissue evidence="5">Blood</tissue>
    </source>
</reference>
<keyword evidence="4" id="KW-1185">Reference proteome</keyword>
<organism evidence="4 5">
    <name type="scientific">Apteryx mantelli</name>
    <name type="common">North Island brown kiwi</name>
    <dbReference type="NCBI Taxonomy" id="2696672"/>
    <lineage>
        <taxon>Eukaryota</taxon>
        <taxon>Metazoa</taxon>
        <taxon>Chordata</taxon>
        <taxon>Craniata</taxon>
        <taxon>Vertebrata</taxon>
        <taxon>Euteleostomi</taxon>
        <taxon>Archelosauria</taxon>
        <taxon>Archosauria</taxon>
        <taxon>Dinosauria</taxon>
        <taxon>Saurischia</taxon>
        <taxon>Theropoda</taxon>
        <taxon>Coelurosauria</taxon>
        <taxon>Aves</taxon>
        <taxon>Palaeognathae</taxon>
        <taxon>Apterygiformes</taxon>
        <taxon>Apterygidae</taxon>
        <taxon>Apteryx</taxon>
    </lineage>
</organism>
<evidence type="ECO:0000256" key="2">
    <source>
        <dbReference type="SAM" id="MobiDB-lite"/>
    </source>
</evidence>
<evidence type="ECO:0000313" key="4">
    <source>
        <dbReference type="Proteomes" id="UP001652627"/>
    </source>
</evidence>
<dbReference type="PANTHER" id="PTHR47080:SF1">
    <property type="entry name" value="CHROMOSOME 16 OPEN READING FRAME 96"/>
    <property type="match status" value="1"/>
</dbReference>
<keyword evidence="1" id="KW-0175">Coiled coil</keyword>
<evidence type="ECO:0000313" key="5">
    <source>
        <dbReference type="RefSeq" id="XP_067162636.1"/>
    </source>
</evidence>
<accession>A0ABM4FCK3</accession>
<feature type="coiled-coil region" evidence="1">
    <location>
        <begin position="93"/>
        <end position="200"/>
    </location>
</feature>
<dbReference type="Pfam" id="PF16043">
    <property type="entry name" value="DUF4795"/>
    <property type="match status" value="1"/>
</dbReference>
<dbReference type="Proteomes" id="UP001652627">
    <property type="component" value="Chromosome 16"/>
</dbReference>
<feature type="region of interest" description="Disordered" evidence="2">
    <location>
        <begin position="329"/>
        <end position="360"/>
    </location>
</feature>
<dbReference type="RefSeq" id="XP_067162636.1">
    <property type="nucleotide sequence ID" value="XM_067306535.1"/>
</dbReference>
<protein>
    <submittedName>
        <fullName evidence="5">Uncharacterized protein C16orf96 homolog</fullName>
    </submittedName>
</protein>